<dbReference type="GO" id="GO:0004930">
    <property type="term" value="F:G protein-coupled receptor activity"/>
    <property type="evidence" value="ECO:0007669"/>
    <property type="project" value="TreeGrafter"/>
</dbReference>
<comment type="subcellular location">
    <subcellularLocation>
        <location evidence="1">Membrane</location>
        <topology evidence="1">Multi-pass membrane protein</topology>
    </subcellularLocation>
</comment>
<feature type="transmembrane region" description="Helical" evidence="5">
    <location>
        <begin position="29"/>
        <end position="51"/>
    </location>
</feature>
<evidence type="ECO:0000259" key="6">
    <source>
        <dbReference type="Pfam" id="PF11970"/>
    </source>
</evidence>
<dbReference type="AlphaFoldDB" id="A0AA35KRU5"/>
<protein>
    <recommendedName>
        <fullName evidence="6">G protein-coupled receptor GPR1/2/3 C-terminal domain-containing protein</fullName>
    </recommendedName>
</protein>
<accession>A0AA35KRU5</accession>
<keyword evidence="2 5" id="KW-0812">Transmembrane</keyword>
<keyword evidence="3 5" id="KW-1133">Transmembrane helix</keyword>
<dbReference type="InterPro" id="IPR022343">
    <property type="entry name" value="GCR1-cAMP_receptor"/>
</dbReference>
<gene>
    <name evidence="7" type="ORF">PODLI_1B013681</name>
</gene>
<feature type="transmembrane region" description="Helical" evidence="5">
    <location>
        <begin position="107"/>
        <end position="127"/>
    </location>
</feature>
<evidence type="ECO:0000256" key="3">
    <source>
        <dbReference type="ARBA" id="ARBA00022989"/>
    </source>
</evidence>
<evidence type="ECO:0000313" key="8">
    <source>
        <dbReference type="Proteomes" id="UP001178461"/>
    </source>
</evidence>
<keyword evidence="4 5" id="KW-0472">Membrane</keyword>
<dbReference type="SUPFAM" id="SSF81321">
    <property type="entry name" value="Family A G protein-coupled receptor-like"/>
    <property type="match status" value="1"/>
</dbReference>
<evidence type="ECO:0000256" key="2">
    <source>
        <dbReference type="ARBA" id="ARBA00022692"/>
    </source>
</evidence>
<feature type="transmembrane region" description="Helical" evidence="5">
    <location>
        <begin position="208"/>
        <end position="232"/>
    </location>
</feature>
<dbReference type="PANTHER" id="PTHR23112">
    <property type="entry name" value="G PROTEIN-COUPLED RECEPTOR 157-RELATED"/>
    <property type="match status" value="1"/>
</dbReference>
<dbReference type="GO" id="GO:0007189">
    <property type="term" value="P:adenylate cyclase-activating G protein-coupled receptor signaling pathway"/>
    <property type="evidence" value="ECO:0007669"/>
    <property type="project" value="TreeGrafter"/>
</dbReference>
<reference evidence="7" key="1">
    <citation type="submission" date="2022-12" db="EMBL/GenBank/DDBJ databases">
        <authorList>
            <person name="Alioto T."/>
            <person name="Alioto T."/>
            <person name="Gomez Garrido J."/>
        </authorList>
    </citation>
    <scope>NUCLEOTIDE SEQUENCE</scope>
</reference>
<dbReference type="PANTHER" id="PTHR23112:SF0">
    <property type="entry name" value="TRANSMEMBRANE PROTEIN 116"/>
    <property type="match status" value="1"/>
</dbReference>
<proteinExistence type="predicted"/>
<evidence type="ECO:0000256" key="5">
    <source>
        <dbReference type="SAM" id="Phobius"/>
    </source>
</evidence>
<dbReference type="Pfam" id="PF11970">
    <property type="entry name" value="GPR_Gpa2_C"/>
    <property type="match status" value="1"/>
</dbReference>
<feature type="transmembrane region" description="Helical" evidence="5">
    <location>
        <begin position="63"/>
        <end position="84"/>
    </location>
</feature>
<dbReference type="PRINTS" id="PR02001">
    <property type="entry name" value="GCR1CAMPR"/>
</dbReference>
<dbReference type="GO" id="GO:0005886">
    <property type="term" value="C:plasma membrane"/>
    <property type="evidence" value="ECO:0007669"/>
    <property type="project" value="TreeGrafter"/>
</dbReference>
<dbReference type="Proteomes" id="UP001178461">
    <property type="component" value="Chromosome 8"/>
</dbReference>
<sequence length="370" mass="41573">MAFSAPAAAPGGLRTQDAWSQQIFPVIHWIQAVMATLSVIGSSSLIGYAMLQNTARSPQGRPLFYLSLLDLFLGMSWLFGALLYNEEAATSASQEAACYNLQATGEIFYVASFLYTVNYTWHLYIDLKMKYNQNLQNRPPQILSYANYFGRTAIFLSGSVPLLLMVPVFGLGNYYECYQNFTAEHGCLLMHTEVKFIMGPHQHPCGVMFSYGIGVFFISFLASFIAILVLLLQARGLYKRFLNSTGYVGDQEWAMIKMVEQRVFLYPMIFFCCWGPAFILGIFRLTSLEHTRPYMGFCVLEALTASSQGLLNCAVYCWTQHTFRCLKRRACQDGETQTPLLRSQKRFYESTLPAAGRQVEAKSAAGSTAL</sequence>
<name>A0AA35KRU5_9SAUR</name>
<dbReference type="EMBL" id="OX395133">
    <property type="protein sequence ID" value="CAI5783156.1"/>
    <property type="molecule type" value="Genomic_DNA"/>
</dbReference>
<feature type="transmembrane region" description="Helical" evidence="5">
    <location>
        <begin position="263"/>
        <end position="282"/>
    </location>
</feature>
<evidence type="ECO:0000313" key="7">
    <source>
        <dbReference type="EMBL" id="CAI5783156.1"/>
    </source>
</evidence>
<organism evidence="7 8">
    <name type="scientific">Podarcis lilfordi</name>
    <name type="common">Lilford's wall lizard</name>
    <dbReference type="NCBI Taxonomy" id="74358"/>
    <lineage>
        <taxon>Eukaryota</taxon>
        <taxon>Metazoa</taxon>
        <taxon>Chordata</taxon>
        <taxon>Craniata</taxon>
        <taxon>Vertebrata</taxon>
        <taxon>Euteleostomi</taxon>
        <taxon>Lepidosauria</taxon>
        <taxon>Squamata</taxon>
        <taxon>Bifurcata</taxon>
        <taxon>Unidentata</taxon>
        <taxon>Episquamata</taxon>
        <taxon>Laterata</taxon>
        <taxon>Lacertibaenia</taxon>
        <taxon>Lacertidae</taxon>
        <taxon>Podarcis</taxon>
    </lineage>
</organism>
<evidence type="ECO:0000256" key="1">
    <source>
        <dbReference type="ARBA" id="ARBA00004141"/>
    </source>
</evidence>
<feature type="transmembrane region" description="Helical" evidence="5">
    <location>
        <begin position="148"/>
        <end position="169"/>
    </location>
</feature>
<feature type="domain" description="G protein-coupled receptor GPR1/2/3 C-terminal" evidence="6">
    <location>
        <begin position="261"/>
        <end position="324"/>
    </location>
</feature>
<dbReference type="Gene3D" id="1.20.1070.10">
    <property type="entry name" value="Rhodopsin 7-helix transmembrane proteins"/>
    <property type="match status" value="1"/>
</dbReference>
<dbReference type="InterPro" id="IPR022596">
    <property type="entry name" value="GPR1/2/3_C"/>
</dbReference>
<keyword evidence="8" id="KW-1185">Reference proteome</keyword>
<evidence type="ECO:0000256" key="4">
    <source>
        <dbReference type="ARBA" id="ARBA00023136"/>
    </source>
</evidence>